<evidence type="ECO:0000313" key="1">
    <source>
        <dbReference type="EMBL" id="RNA33584.1"/>
    </source>
</evidence>
<evidence type="ECO:0000313" key="2">
    <source>
        <dbReference type="Proteomes" id="UP000276133"/>
    </source>
</evidence>
<organism evidence="1 2">
    <name type="scientific">Brachionus plicatilis</name>
    <name type="common">Marine rotifer</name>
    <name type="synonym">Brachionus muelleri</name>
    <dbReference type="NCBI Taxonomy" id="10195"/>
    <lineage>
        <taxon>Eukaryota</taxon>
        <taxon>Metazoa</taxon>
        <taxon>Spiralia</taxon>
        <taxon>Gnathifera</taxon>
        <taxon>Rotifera</taxon>
        <taxon>Eurotatoria</taxon>
        <taxon>Monogononta</taxon>
        <taxon>Pseudotrocha</taxon>
        <taxon>Ploima</taxon>
        <taxon>Brachionidae</taxon>
        <taxon>Brachionus</taxon>
    </lineage>
</organism>
<keyword evidence="2" id="KW-1185">Reference proteome</keyword>
<accession>A0A3M7SCP1</accession>
<dbReference type="AlphaFoldDB" id="A0A3M7SCP1"/>
<sequence length="120" mass="13590">MEKILLEILKRMHISTGGLHPFSIKQGSNKITNPYFLKNSFESVQLLDQCPLSNYTLLYKMHSSISSQHELFLISDNISIKCCRQPSSKAFVHSSLSSVSLLITHKHLSKNKKCLKTVLS</sequence>
<name>A0A3M7SCP1_BRAPC</name>
<dbReference type="EMBL" id="REGN01001615">
    <property type="protein sequence ID" value="RNA33584.1"/>
    <property type="molecule type" value="Genomic_DNA"/>
</dbReference>
<gene>
    <name evidence="1" type="ORF">BpHYR1_012167</name>
</gene>
<comment type="caution">
    <text evidence="1">The sequence shown here is derived from an EMBL/GenBank/DDBJ whole genome shotgun (WGS) entry which is preliminary data.</text>
</comment>
<reference evidence="1 2" key="1">
    <citation type="journal article" date="2018" name="Sci. Rep.">
        <title>Genomic signatures of local adaptation to the degree of environmental predictability in rotifers.</title>
        <authorList>
            <person name="Franch-Gras L."/>
            <person name="Hahn C."/>
            <person name="Garcia-Roger E.M."/>
            <person name="Carmona M.J."/>
            <person name="Serra M."/>
            <person name="Gomez A."/>
        </authorList>
    </citation>
    <scope>NUCLEOTIDE SEQUENCE [LARGE SCALE GENOMIC DNA]</scope>
    <source>
        <strain evidence="1">HYR1</strain>
    </source>
</reference>
<protein>
    <submittedName>
        <fullName evidence="1">Uncharacterized protein</fullName>
    </submittedName>
</protein>
<dbReference type="Proteomes" id="UP000276133">
    <property type="component" value="Unassembled WGS sequence"/>
</dbReference>
<proteinExistence type="predicted"/>